<accession>A0ABU0XCB6</accession>
<keyword evidence="3" id="KW-1185">Reference proteome</keyword>
<evidence type="ECO:0000313" key="2">
    <source>
        <dbReference type="EMBL" id="MDQ4212756.1"/>
    </source>
</evidence>
<gene>
    <name evidence="2" type="ORF">RBR11_02390</name>
</gene>
<dbReference type="InterPro" id="IPR018547">
    <property type="entry name" value="AbiEi_C"/>
</dbReference>
<dbReference type="RefSeq" id="WP_308487683.1">
    <property type="nucleotide sequence ID" value="NZ_JAVFCB010000001.1"/>
</dbReference>
<dbReference type="EMBL" id="JAVFCB010000001">
    <property type="protein sequence ID" value="MDQ4212756.1"/>
    <property type="molecule type" value="Genomic_DNA"/>
</dbReference>
<name>A0ABU0XCB6_9MICO</name>
<evidence type="ECO:0000313" key="3">
    <source>
        <dbReference type="Proteomes" id="UP001230289"/>
    </source>
</evidence>
<organism evidence="2 3">
    <name type="scientific">Microbacterium capsulatum</name>
    <dbReference type="NCBI Taxonomy" id="3041921"/>
    <lineage>
        <taxon>Bacteria</taxon>
        <taxon>Bacillati</taxon>
        <taxon>Actinomycetota</taxon>
        <taxon>Actinomycetes</taxon>
        <taxon>Micrococcales</taxon>
        <taxon>Microbacteriaceae</taxon>
        <taxon>Microbacterium</taxon>
    </lineage>
</organism>
<comment type="caution">
    <text evidence="2">The sequence shown here is derived from an EMBL/GenBank/DDBJ whole genome shotgun (WGS) entry which is preliminary data.</text>
</comment>
<reference evidence="2 3" key="1">
    <citation type="submission" date="2023-08" db="EMBL/GenBank/DDBJ databases">
        <title>Microbacterium sp. nov., isolated from a waste landfill.</title>
        <authorList>
            <person name="Wen W."/>
        </authorList>
    </citation>
    <scope>NUCLEOTIDE SEQUENCE [LARGE SCALE GENOMIC DNA]</scope>
    <source>
        <strain evidence="2 3">ASV81</strain>
    </source>
</reference>
<sequence length="195" mass="20737">MQPAFLHLPGDRLSGAELSAARLDGHVVELGEAYAPADLVETGALRAASLAPLIAAMPEAAFAGMSAAWIHGAGDAPPHLHEVQSAVGRRLRAPASRRILVHDPALDPEDLVRIGGAAVTAPERTLIDLVRWPTTVPERWDWARALVLMDPDLAARAERRLLAGPRGPGFRRAAQFLAEATAARGADEPQGVRTR</sequence>
<proteinExistence type="predicted"/>
<evidence type="ECO:0000259" key="1">
    <source>
        <dbReference type="Pfam" id="PF09407"/>
    </source>
</evidence>
<feature type="domain" description="AbiEi antitoxin C-terminal" evidence="1">
    <location>
        <begin position="56"/>
        <end position="160"/>
    </location>
</feature>
<dbReference type="Pfam" id="PF09407">
    <property type="entry name" value="AbiEi_1"/>
    <property type="match status" value="1"/>
</dbReference>
<protein>
    <submittedName>
        <fullName evidence="2">Type IV toxin-antitoxin system AbiEi family antitoxin</fullName>
    </submittedName>
</protein>
<dbReference type="Proteomes" id="UP001230289">
    <property type="component" value="Unassembled WGS sequence"/>
</dbReference>